<accession>A0AA36PMG3</accession>
<dbReference type="RefSeq" id="WP_049647801.1">
    <property type="nucleotide sequence ID" value="NZ_CABHYS010000008.1"/>
</dbReference>
<dbReference type="EMBL" id="CQBM01000005">
    <property type="protein sequence ID" value="CNI17464.1"/>
    <property type="molecule type" value="Genomic_DNA"/>
</dbReference>
<dbReference type="Proteomes" id="UP000040841">
    <property type="component" value="Unassembled WGS sequence"/>
</dbReference>
<sequence length="205" mass="23524">MINVNKYIINSSTQIRDSIVNKSDKFIDKLNIITNVCDSLHRIFVGDPIDQFIPEIKHYDEPHIQGRFIGLGSEGIAIRFNEFVVKYPINGRSYSERWSNCYRTSRVLNSINGPDYSRAYKLDSGDMVLVSKYVNGTNVSKKEALDFINSKGLSIHDAHREGNVIRDKENRLFLIDASTVVQTPLKRKNSLASDEFYKRFPDKLT</sequence>
<evidence type="ECO:0000313" key="2">
    <source>
        <dbReference type="Proteomes" id="UP000040841"/>
    </source>
</evidence>
<dbReference type="AlphaFoldDB" id="A0AA36PMG3"/>
<comment type="caution">
    <text evidence="1">The sequence shown here is derived from an EMBL/GenBank/DDBJ whole genome shotgun (WGS) entry which is preliminary data.</text>
</comment>
<protein>
    <submittedName>
        <fullName evidence="1">Uncharacterized protein</fullName>
    </submittedName>
</protein>
<proteinExistence type="predicted"/>
<gene>
    <name evidence="1" type="ORF">ERS008502_02472</name>
</gene>
<evidence type="ECO:0000313" key="1">
    <source>
        <dbReference type="EMBL" id="CNI17464.1"/>
    </source>
</evidence>
<reference evidence="1 2" key="1">
    <citation type="submission" date="2015-03" db="EMBL/GenBank/DDBJ databases">
        <authorList>
            <consortium name="Pathogen Informatics"/>
            <person name="Murphy D."/>
        </authorList>
    </citation>
    <scope>NUCLEOTIDE SEQUENCE [LARGE SCALE GENOMIC DNA]</scope>
    <source>
        <strain evidence="1 2">FE82747</strain>
    </source>
</reference>
<name>A0AA36PMG3_YERMO</name>
<organism evidence="1 2">
    <name type="scientific">Yersinia mollaretii</name>
    <dbReference type="NCBI Taxonomy" id="33060"/>
    <lineage>
        <taxon>Bacteria</taxon>
        <taxon>Pseudomonadati</taxon>
        <taxon>Pseudomonadota</taxon>
        <taxon>Gammaproteobacteria</taxon>
        <taxon>Enterobacterales</taxon>
        <taxon>Yersiniaceae</taxon>
        <taxon>Yersinia</taxon>
    </lineage>
</organism>